<dbReference type="InterPro" id="IPR006264">
    <property type="entry name" value="EPSP_synthase"/>
</dbReference>
<comment type="catalytic activity">
    <reaction evidence="8">
        <text>3-phosphoshikimate + phosphoenolpyruvate = 5-O-(1-carboxyvinyl)-3-phosphoshikimate + phosphate</text>
        <dbReference type="Rhea" id="RHEA:21256"/>
        <dbReference type="ChEBI" id="CHEBI:43474"/>
        <dbReference type="ChEBI" id="CHEBI:57701"/>
        <dbReference type="ChEBI" id="CHEBI:58702"/>
        <dbReference type="ChEBI" id="CHEBI:145989"/>
        <dbReference type="EC" id="2.5.1.19"/>
    </reaction>
    <physiologicalReaction direction="left-to-right" evidence="8">
        <dbReference type="Rhea" id="RHEA:21257"/>
    </physiologicalReaction>
</comment>
<feature type="binding site" evidence="9">
    <location>
        <position position="342"/>
    </location>
    <ligand>
        <name>phosphoenolpyruvate</name>
        <dbReference type="ChEBI" id="CHEBI:58702"/>
    </ligand>
</feature>
<gene>
    <name evidence="9 11" type="primary">aroA</name>
    <name evidence="11" type="ORF">FA707_03775</name>
</gene>
<evidence type="ECO:0000256" key="7">
    <source>
        <dbReference type="ARBA" id="ARBA00023141"/>
    </source>
</evidence>
<keyword evidence="7 9" id="KW-0057">Aromatic amino acid biosynthesis</keyword>
<dbReference type="GO" id="GO:0009423">
    <property type="term" value="P:chorismate biosynthetic process"/>
    <property type="evidence" value="ECO:0007669"/>
    <property type="project" value="UniProtKB-UniRule"/>
</dbReference>
<feature type="binding site" evidence="9">
    <location>
        <position position="92"/>
    </location>
    <ligand>
        <name>phosphoenolpyruvate</name>
        <dbReference type="ChEBI" id="CHEBI:58702"/>
    </ligand>
</feature>
<dbReference type="CDD" id="cd01556">
    <property type="entry name" value="EPSP_synthase"/>
    <property type="match status" value="1"/>
</dbReference>
<feature type="binding site" evidence="9">
    <location>
        <position position="167"/>
    </location>
    <ligand>
        <name>phosphoenolpyruvate</name>
        <dbReference type="ChEBI" id="CHEBI:58702"/>
    </ligand>
</feature>
<sequence>MKLLTNQQQLIGTVRVPGDKSISHRSIMFGALAHGITRVTGFLEAEDCLSTLKLFQALGVKIEREGMQLVIEGHGIEAFRSPRQAVDIGNSGTTIRLVTGLLAASPIDVTLFGDVSIAKRPMARVLIPLLQMKAQVSAREENYAPITIKGTNKLQGITYRMPVASAQVKSAILLAGLHAKGETIVIEKEKTRDHTEDMIRQFGGDIEINGKEIRLKGPQRLIGQEMMVPGDISSAAFFLVAGLIAKDSEVTLPNVGITATRAGILEVIEAMQGSLFIRDRDLENQSATLQVHSSQLQATIIEGALIPRLIDELPIIALLATQAEGTTVIRDAEELKVKETNRIDVTASELRKMGANIETTDDGLIINGPTKLHGAVVDSHGDHRIGMMLAIASLIVESGTVELLNAEAVAVSYPSFFSDLGSLIGEGL</sequence>
<feature type="binding site" evidence="9">
    <location>
        <position position="384"/>
    </location>
    <ligand>
        <name>phosphoenolpyruvate</name>
        <dbReference type="ChEBI" id="CHEBI:58702"/>
    </ligand>
</feature>
<dbReference type="GO" id="GO:0009073">
    <property type="term" value="P:aromatic amino acid family biosynthetic process"/>
    <property type="evidence" value="ECO:0007669"/>
    <property type="project" value="UniProtKB-KW"/>
</dbReference>
<dbReference type="InterPro" id="IPR001986">
    <property type="entry name" value="Enolpyruvate_Tfrase_dom"/>
</dbReference>
<evidence type="ECO:0000256" key="6">
    <source>
        <dbReference type="ARBA" id="ARBA00022679"/>
    </source>
</evidence>
<evidence type="ECO:0000313" key="12">
    <source>
        <dbReference type="Proteomes" id="UP000298615"/>
    </source>
</evidence>
<feature type="binding site" evidence="9">
    <location>
        <position position="311"/>
    </location>
    <ligand>
        <name>3-phosphoshikimate</name>
        <dbReference type="ChEBI" id="CHEBI:145989"/>
    </ligand>
</feature>
<keyword evidence="4 9" id="KW-0963">Cytoplasm</keyword>
<feature type="binding site" evidence="9">
    <location>
        <position position="20"/>
    </location>
    <ligand>
        <name>3-phosphoshikimate</name>
        <dbReference type="ChEBI" id="CHEBI:145989"/>
    </ligand>
</feature>
<name>A0A4D7CTF3_9ENTE</name>
<keyword evidence="5 9" id="KW-0028">Amino-acid biosynthesis</keyword>
<keyword evidence="12" id="KW-1185">Reference proteome</keyword>
<dbReference type="Pfam" id="PF00275">
    <property type="entry name" value="EPSP_synthase"/>
    <property type="match status" value="1"/>
</dbReference>
<feature type="binding site" evidence="9">
    <location>
        <position position="338"/>
    </location>
    <ligand>
        <name>3-phosphoshikimate</name>
        <dbReference type="ChEBI" id="CHEBI:145989"/>
    </ligand>
</feature>
<comment type="pathway">
    <text evidence="2 9">Metabolic intermediate biosynthesis; chorismate biosynthesis; chorismate from D-erythrose 4-phosphate and phosphoenolpyruvate: step 6/7.</text>
</comment>
<dbReference type="PANTHER" id="PTHR21090">
    <property type="entry name" value="AROM/DEHYDROQUINATE SYNTHASE"/>
    <property type="match status" value="1"/>
</dbReference>
<dbReference type="NCBIfam" id="TIGR01356">
    <property type="entry name" value="aroA"/>
    <property type="match status" value="1"/>
</dbReference>
<reference evidence="11 12" key="1">
    <citation type="submission" date="2019-04" db="EMBL/GenBank/DDBJ databases">
        <title>Vagococcus sp. nov., isolated from faeces of yaks (Bos grunniens).</title>
        <authorList>
            <person name="Ge Y."/>
        </authorList>
    </citation>
    <scope>NUCLEOTIDE SEQUENCE [LARGE SCALE GENOMIC DNA]</scope>
    <source>
        <strain evidence="11 12">MN-17</strain>
    </source>
</reference>
<evidence type="ECO:0000256" key="5">
    <source>
        <dbReference type="ARBA" id="ARBA00022605"/>
    </source>
</evidence>
<feature type="binding site" evidence="9">
    <location>
        <position position="120"/>
    </location>
    <ligand>
        <name>phosphoenolpyruvate</name>
        <dbReference type="ChEBI" id="CHEBI:58702"/>
    </ligand>
</feature>
<feature type="active site" description="Proton acceptor" evidence="9">
    <location>
        <position position="311"/>
    </location>
</feature>
<comment type="subcellular location">
    <subcellularLocation>
        <location evidence="9">Cytoplasm</location>
    </subcellularLocation>
</comment>
<protein>
    <recommendedName>
        <fullName evidence="9">3-phosphoshikimate 1-carboxyvinyltransferase</fullName>
        <ecNumber evidence="9">2.5.1.19</ecNumber>
    </recommendedName>
    <alternativeName>
        <fullName evidence="9">5-enolpyruvylshikimate-3-phosphate synthase</fullName>
        <shortName evidence="9">EPSP synthase</shortName>
        <shortName evidence="9">EPSPS</shortName>
    </alternativeName>
</protein>
<evidence type="ECO:0000256" key="1">
    <source>
        <dbReference type="ARBA" id="ARBA00002174"/>
    </source>
</evidence>
<dbReference type="FunFam" id="3.65.10.10:FF:000006">
    <property type="entry name" value="3-phosphoshikimate 1-carboxyvinyltransferase"/>
    <property type="match status" value="1"/>
</dbReference>
<comment type="function">
    <text evidence="1 9">Catalyzes the transfer of the enolpyruvyl moiety of phosphoenolpyruvate (PEP) to the 5-hydroxyl of shikimate-3-phosphate (S3P) to produce enolpyruvyl shikimate-3-phosphate and inorganic phosphate.</text>
</comment>
<feature type="domain" description="Enolpyruvate transferase" evidence="10">
    <location>
        <begin position="5"/>
        <end position="420"/>
    </location>
</feature>
<feature type="binding site" evidence="9">
    <location>
        <position position="20"/>
    </location>
    <ligand>
        <name>phosphoenolpyruvate</name>
        <dbReference type="ChEBI" id="CHEBI:58702"/>
    </ligand>
</feature>
<feature type="binding site" evidence="9">
    <location>
        <position position="165"/>
    </location>
    <ligand>
        <name>3-phosphoshikimate</name>
        <dbReference type="ChEBI" id="CHEBI:145989"/>
    </ligand>
</feature>
<dbReference type="PANTHER" id="PTHR21090:SF5">
    <property type="entry name" value="PENTAFUNCTIONAL AROM POLYPEPTIDE"/>
    <property type="match status" value="1"/>
</dbReference>
<dbReference type="PROSITE" id="PS00885">
    <property type="entry name" value="EPSP_SYNTHASE_2"/>
    <property type="match status" value="1"/>
</dbReference>
<dbReference type="InterPro" id="IPR036968">
    <property type="entry name" value="Enolpyruvate_Tfrase_sf"/>
</dbReference>
<dbReference type="RefSeq" id="WP_136952967.1">
    <property type="nucleotide sequence ID" value="NZ_CP039712.1"/>
</dbReference>
<dbReference type="PIRSF" id="PIRSF000505">
    <property type="entry name" value="EPSPS"/>
    <property type="match status" value="1"/>
</dbReference>
<dbReference type="InterPro" id="IPR013792">
    <property type="entry name" value="RNA3'P_cycl/enolpyr_Trfase_a/b"/>
</dbReference>
<dbReference type="UniPathway" id="UPA00053">
    <property type="reaction ID" value="UER00089"/>
</dbReference>
<dbReference type="FunFam" id="3.65.10.10:FF:000005">
    <property type="entry name" value="3-phosphoshikimate 1-carboxyvinyltransferase"/>
    <property type="match status" value="1"/>
</dbReference>
<dbReference type="GO" id="GO:0008652">
    <property type="term" value="P:amino acid biosynthetic process"/>
    <property type="evidence" value="ECO:0007669"/>
    <property type="project" value="UniProtKB-KW"/>
</dbReference>
<dbReference type="Proteomes" id="UP000298615">
    <property type="component" value="Chromosome"/>
</dbReference>
<dbReference type="Gene3D" id="3.65.10.10">
    <property type="entry name" value="Enolpyruvate transferase domain"/>
    <property type="match status" value="2"/>
</dbReference>
<dbReference type="GO" id="GO:0003866">
    <property type="term" value="F:3-phosphoshikimate 1-carboxyvinyltransferase activity"/>
    <property type="evidence" value="ECO:0007669"/>
    <property type="project" value="UniProtKB-UniRule"/>
</dbReference>
<evidence type="ECO:0000256" key="8">
    <source>
        <dbReference type="ARBA" id="ARBA00044633"/>
    </source>
</evidence>
<dbReference type="EMBL" id="CP039712">
    <property type="protein sequence ID" value="QCI86132.1"/>
    <property type="molecule type" value="Genomic_DNA"/>
</dbReference>
<dbReference type="InterPro" id="IPR023193">
    <property type="entry name" value="EPSP_synthase_CS"/>
</dbReference>
<comment type="subunit">
    <text evidence="9">Monomer.</text>
</comment>
<dbReference type="KEGG" id="vao:FA707_03775"/>
<evidence type="ECO:0000256" key="4">
    <source>
        <dbReference type="ARBA" id="ARBA00022490"/>
    </source>
</evidence>
<evidence type="ECO:0000256" key="2">
    <source>
        <dbReference type="ARBA" id="ARBA00004811"/>
    </source>
</evidence>
<comment type="similarity">
    <text evidence="3 9">Belongs to the EPSP synthase family.</text>
</comment>
<keyword evidence="6 9" id="KW-0808">Transferase</keyword>
<feature type="binding site" evidence="9">
    <location>
        <position position="25"/>
    </location>
    <ligand>
        <name>3-phosphoshikimate</name>
        <dbReference type="ChEBI" id="CHEBI:145989"/>
    </ligand>
</feature>
<feature type="binding site" evidence="9">
    <location>
        <position position="167"/>
    </location>
    <ligand>
        <name>3-phosphoshikimate</name>
        <dbReference type="ChEBI" id="CHEBI:145989"/>
    </ligand>
</feature>
<dbReference type="GO" id="GO:0005737">
    <property type="term" value="C:cytoplasm"/>
    <property type="evidence" value="ECO:0007669"/>
    <property type="project" value="UniProtKB-SubCell"/>
</dbReference>
<evidence type="ECO:0000313" key="11">
    <source>
        <dbReference type="EMBL" id="QCI86132.1"/>
    </source>
</evidence>
<organism evidence="11 12">
    <name type="scientific">Vagococcus zengguangii</name>
    <dbReference type="NCBI Taxonomy" id="2571750"/>
    <lineage>
        <taxon>Bacteria</taxon>
        <taxon>Bacillati</taxon>
        <taxon>Bacillota</taxon>
        <taxon>Bacilli</taxon>
        <taxon>Lactobacillales</taxon>
        <taxon>Enterococcaceae</taxon>
        <taxon>Vagococcus</taxon>
    </lineage>
</organism>
<proteinExistence type="inferred from homology"/>
<evidence type="ECO:0000259" key="10">
    <source>
        <dbReference type="Pfam" id="PF00275"/>
    </source>
</evidence>
<accession>A0A4D7CTF3</accession>
<comment type="caution">
    <text evidence="9">Lacks conserved residue(s) required for the propagation of feature annotation.</text>
</comment>
<feature type="binding site" evidence="9">
    <location>
        <position position="21"/>
    </location>
    <ligand>
        <name>3-phosphoshikimate</name>
        <dbReference type="ChEBI" id="CHEBI:145989"/>
    </ligand>
</feature>
<dbReference type="EC" id="2.5.1.19" evidence="9"/>
<dbReference type="AlphaFoldDB" id="A0A4D7CTF3"/>
<dbReference type="PROSITE" id="PS00104">
    <property type="entry name" value="EPSP_SYNTHASE_1"/>
    <property type="match status" value="1"/>
</dbReference>
<dbReference type="HAMAP" id="MF_00210">
    <property type="entry name" value="EPSP_synth"/>
    <property type="match status" value="1"/>
</dbReference>
<evidence type="ECO:0000256" key="9">
    <source>
        <dbReference type="HAMAP-Rule" id="MF_00210"/>
    </source>
</evidence>
<evidence type="ECO:0000256" key="3">
    <source>
        <dbReference type="ARBA" id="ARBA00009948"/>
    </source>
</evidence>
<dbReference type="SUPFAM" id="SSF55205">
    <property type="entry name" value="EPT/RTPC-like"/>
    <property type="match status" value="1"/>
</dbReference>